<comment type="caution">
    <text evidence="1">The sequence shown here is derived from an EMBL/GenBank/DDBJ whole genome shotgun (WGS) entry which is preliminary data.</text>
</comment>
<sequence>MISQSAGIVGVGLLSHGATYRRKLRRFRERTDARLVPSLSPTYAGLSLAGRF</sequence>
<protein>
    <submittedName>
        <fullName evidence="1">Uncharacterized protein</fullName>
    </submittedName>
</protein>
<accession>A0ABT5BP94</accession>
<evidence type="ECO:0000313" key="1">
    <source>
        <dbReference type="EMBL" id="MDC0675990.1"/>
    </source>
</evidence>
<dbReference type="EMBL" id="JAQNDN010000028">
    <property type="protein sequence ID" value="MDC0675990.1"/>
    <property type="molecule type" value="Genomic_DNA"/>
</dbReference>
<gene>
    <name evidence="1" type="ORF">POL58_50130</name>
</gene>
<evidence type="ECO:0000313" key="2">
    <source>
        <dbReference type="Proteomes" id="UP001217838"/>
    </source>
</evidence>
<keyword evidence="2" id="KW-1185">Reference proteome</keyword>
<proteinExistence type="predicted"/>
<dbReference type="Proteomes" id="UP001217838">
    <property type="component" value="Unassembled WGS sequence"/>
</dbReference>
<organism evidence="1 2">
    <name type="scientific">Nannocystis radixulma</name>
    <dbReference type="NCBI Taxonomy" id="2995305"/>
    <lineage>
        <taxon>Bacteria</taxon>
        <taxon>Pseudomonadati</taxon>
        <taxon>Myxococcota</taxon>
        <taxon>Polyangia</taxon>
        <taxon>Nannocystales</taxon>
        <taxon>Nannocystaceae</taxon>
        <taxon>Nannocystis</taxon>
    </lineage>
</organism>
<dbReference type="RefSeq" id="WP_272011687.1">
    <property type="nucleotide sequence ID" value="NZ_JAQNDN010000028.1"/>
</dbReference>
<name>A0ABT5BP94_9BACT</name>
<reference evidence="1 2" key="1">
    <citation type="submission" date="2022-11" db="EMBL/GenBank/DDBJ databases">
        <title>Minimal conservation of predation-associated metabolite biosynthetic gene clusters underscores biosynthetic potential of Myxococcota including descriptions for ten novel species: Archangium lansinium sp. nov., Myxococcus landrumus sp. nov., Nannocystis bai.</title>
        <authorList>
            <person name="Ahearne A."/>
            <person name="Stevens C."/>
            <person name="Dowd S."/>
        </authorList>
    </citation>
    <scope>NUCLEOTIDE SEQUENCE [LARGE SCALE GENOMIC DNA]</scope>
    <source>
        <strain evidence="1 2">NCELM</strain>
    </source>
</reference>